<evidence type="ECO:0000313" key="3">
    <source>
        <dbReference type="EMBL" id="PWV07114.1"/>
    </source>
</evidence>
<proteinExistence type="predicted"/>
<dbReference type="AlphaFoldDB" id="A0A2V2WKS5"/>
<dbReference type="InterPro" id="IPR005135">
    <property type="entry name" value="Endo/exonuclease/phosphatase"/>
</dbReference>
<dbReference type="Proteomes" id="UP000246078">
    <property type="component" value="Unassembled WGS sequence"/>
</dbReference>
<dbReference type="InterPro" id="IPR036691">
    <property type="entry name" value="Endo/exonu/phosph_ase_sf"/>
</dbReference>
<dbReference type="GO" id="GO:0004519">
    <property type="term" value="F:endonuclease activity"/>
    <property type="evidence" value="ECO:0007669"/>
    <property type="project" value="UniProtKB-KW"/>
</dbReference>
<keyword evidence="3" id="KW-0695">RNA-directed DNA polymerase</keyword>
<dbReference type="VEuPathDB" id="TriTrypDB:Tc_MARK_3977"/>
<keyword evidence="3" id="KW-0808">Transferase</keyword>
<feature type="domain" description="Endonuclease/exonuclease/phosphatase" evidence="2">
    <location>
        <begin position="53"/>
        <end position="161"/>
    </location>
</feature>
<dbReference type="VEuPathDB" id="TriTrypDB:C3747_105g147"/>
<dbReference type="SUPFAM" id="SSF56219">
    <property type="entry name" value="DNase I-like"/>
    <property type="match status" value="1"/>
</dbReference>
<organism evidence="3 4">
    <name type="scientific">Trypanosoma cruzi</name>
    <dbReference type="NCBI Taxonomy" id="5693"/>
    <lineage>
        <taxon>Eukaryota</taxon>
        <taxon>Discoba</taxon>
        <taxon>Euglenozoa</taxon>
        <taxon>Kinetoplastea</taxon>
        <taxon>Metakinetoplastina</taxon>
        <taxon>Trypanosomatida</taxon>
        <taxon>Trypanosomatidae</taxon>
        <taxon>Trypanosoma</taxon>
        <taxon>Schizotrypanum</taxon>
    </lineage>
</organism>
<keyword evidence="3" id="KW-0255">Endonuclease</keyword>
<dbReference type="VEuPathDB" id="TriTrypDB:TcCL_ESM07323"/>
<protein>
    <submittedName>
        <fullName evidence="3">Putative Endonuclease-reverse transcriptase</fullName>
    </submittedName>
</protein>
<dbReference type="EMBL" id="PRFC01000105">
    <property type="protein sequence ID" value="PWV07114.1"/>
    <property type="molecule type" value="Genomic_DNA"/>
</dbReference>
<keyword evidence="3" id="KW-0540">Nuclease</keyword>
<dbReference type="VEuPathDB" id="TriTrypDB:TCDM_10571"/>
<dbReference type="GO" id="GO:0003964">
    <property type="term" value="F:RNA-directed DNA polymerase activity"/>
    <property type="evidence" value="ECO:0007669"/>
    <property type="project" value="UniProtKB-KW"/>
</dbReference>
<keyword evidence="3" id="KW-0378">Hydrolase</keyword>
<sequence>MHSRVSARKTVLVRKTLRSRHTPLTITQHDSSLGMVVVQVALEQNRGLSVAGAYMPTPPQISQSFRRLLNCLPASAPLLLCEDSNAHRPQWEYFLEMPPSDVAVEFLQRCADAGFNLVDTPGEITHVRGRREGSCTDQTGSRHLAVSDWRANVSPLSDHHMLTFTLQQACVDSIPSAPPSVRQVFYSWGSASGSPSPTISTNTSQYTNIRSSQPT</sequence>
<keyword evidence="3" id="KW-0548">Nucleotidyltransferase</keyword>
<dbReference type="Pfam" id="PF14529">
    <property type="entry name" value="Exo_endo_phos_2"/>
    <property type="match status" value="1"/>
</dbReference>
<evidence type="ECO:0000313" key="4">
    <source>
        <dbReference type="Proteomes" id="UP000246078"/>
    </source>
</evidence>
<dbReference type="VEuPathDB" id="TriTrypDB:TcBrA4_0188750"/>
<dbReference type="VEuPathDB" id="TriTrypDB:C4B63_177g2"/>
<gene>
    <name evidence="3" type="ORF">C3747_105g147</name>
</gene>
<name>A0A2V2WKS5_TRYCR</name>
<evidence type="ECO:0000259" key="2">
    <source>
        <dbReference type="Pfam" id="PF14529"/>
    </source>
</evidence>
<dbReference type="Gene3D" id="3.60.10.10">
    <property type="entry name" value="Endonuclease/exonuclease/phosphatase"/>
    <property type="match status" value="1"/>
</dbReference>
<reference evidence="3 4" key="1">
    <citation type="journal article" date="2018" name="Microb. Genom.">
        <title>Expanding an expanded genome: long-read sequencing of Trypanosoma cruzi.</title>
        <authorList>
            <person name="Berna L."/>
            <person name="Rodriguez M."/>
            <person name="Chiribao M.L."/>
            <person name="Parodi-Talice A."/>
            <person name="Pita S."/>
            <person name="Rijo G."/>
            <person name="Alvarez-Valin F."/>
            <person name="Robello C."/>
        </authorList>
    </citation>
    <scope>NUCLEOTIDE SEQUENCE [LARGE SCALE GENOMIC DNA]</scope>
    <source>
        <strain evidence="3 4">TCC</strain>
    </source>
</reference>
<feature type="region of interest" description="Disordered" evidence="1">
    <location>
        <begin position="192"/>
        <end position="215"/>
    </location>
</feature>
<dbReference type="VEuPathDB" id="TriTrypDB:TcYC6_0084810"/>
<dbReference type="VEuPathDB" id="TriTrypDB:ECC02_005477"/>
<comment type="caution">
    <text evidence="3">The sequence shown here is derived from an EMBL/GenBank/DDBJ whole genome shotgun (WGS) entry which is preliminary data.</text>
</comment>
<evidence type="ECO:0000256" key="1">
    <source>
        <dbReference type="SAM" id="MobiDB-lite"/>
    </source>
</evidence>
<accession>A0A2V2WKS5</accession>